<evidence type="ECO:0000256" key="5">
    <source>
        <dbReference type="ARBA" id="ARBA00022532"/>
    </source>
</evidence>
<evidence type="ECO:0000259" key="18">
    <source>
        <dbReference type="SMART" id="SM01329"/>
    </source>
</evidence>
<comment type="cofactor">
    <cofactor evidence="14">
        <name>Mg(2+)</name>
        <dbReference type="ChEBI" id="CHEBI:18420"/>
    </cofactor>
    <cofactor evidence="14">
        <name>Mn(2+)</name>
        <dbReference type="ChEBI" id="CHEBI:29035"/>
    </cofactor>
    <text evidence="14">Binds 1 Mg(2+) or Mn(2+) ion per subunit.</text>
</comment>
<feature type="modified residue" description="Phosphoserine" evidence="16">
    <location>
        <position position="115"/>
    </location>
</feature>
<evidence type="ECO:0000256" key="4">
    <source>
        <dbReference type="ARBA" id="ARBA00022435"/>
    </source>
</evidence>
<dbReference type="GO" id="GO:0006099">
    <property type="term" value="P:tricarboxylic acid cycle"/>
    <property type="evidence" value="ECO:0007669"/>
    <property type="project" value="UniProtKB-UniRule"/>
</dbReference>
<dbReference type="Pfam" id="PF00180">
    <property type="entry name" value="Iso_dh"/>
    <property type="match status" value="1"/>
</dbReference>
<dbReference type="PROSITE" id="PS00470">
    <property type="entry name" value="IDH_IMDH"/>
    <property type="match status" value="1"/>
</dbReference>
<dbReference type="EMBL" id="AP014836">
    <property type="protein sequence ID" value="BAW80135.1"/>
    <property type="molecule type" value="Genomic_DNA"/>
</dbReference>
<dbReference type="OrthoDB" id="9806254at2"/>
<dbReference type="NCBIfam" id="TIGR00183">
    <property type="entry name" value="prok_nadp_idh"/>
    <property type="match status" value="1"/>
</dbReference>
<feature type="binding site" evidence="12">
    <location>
        <position position="117"/>
    </location>
    <ligand>
        <name>D-threo-isocitrate</name>
        <dbReference type="ChEBI" id="CHEBI:15562"/>
    </ligand>
</feature>
<evidence type="ECO:0000256" key="15">
    <source>
        <dbReference type="PIRSR" id="PIRSR604439-4"/>
    </source>
</evidence>
<evidence type="ECO:0000313" key="20">
    <source>
        <dbReference type="Proteomes" id="UP000243679"/>
    </source>
</evidence>
<feature type="site" description="Critical for catalysis" evidence="15">
    <location>
        <position position="232"/>
    </location>
</feature>
<evidence type="ECO:0000256" key="17">
    <source>
        <dbReference type="RuleBase" id="RU004446"/>
    </source>
</evidence>
<evidence type="ECO:0000256" key="6">
    <source>
        <dbReference type="ARBA" id="ARBA00022723"/>
    </source>
</evidence>
<keyword evidence="20" id="KW-1185">Reference proteome</keyword>
<keyword evidence="6 17" id="KW-0479">Metal-binding</keyword>
<feature type="binding site" evidence="12">
    <location>
        <position position="155"/>
    </location>
    <ligand>
        <name>D-threo-isocitrate</name>
        <dbReference type="ChEBI" id="CHEBI:15562"/>
    </ligand>
</feature>
<feature type="binding site" evidence="12">
    <location>
        <position position="131"/>
    </location>
    <ligand>
        <name>D-threo-isocitrate</name>
        <dbReference type="ChEBI" id="CHEBI:15562"/>
    </ligand>
</feature>
<feature type="binding site" evidence="14">
    <location>
        <position position="309"/>
    </location>
    <ligand>
        <name>Mg(2+)</name>
        <dbReference type="ChEBI" id="CHEBI:18420"/>
    </ligand>
</feature>
<keyword evidence="10 14" id="KW-0464">Manganese</keyword>
<dbReference type="GO" id="GO:0000287">
    <property type="term" value="F:magnesium ion binding"/>
    <property type="evidence" value="ECO:0007669"/>
    <property type="project" value="InterPro"/>
</dbReference>
<comment type="catalytic activity">
    <reaction evidence="11">
        <text>D-threo-isocitrate + NADP(+) = 2-oxoglutarate + CO2 + NADPH</text>
        <dbReference type="Rhea" id="RHEA:19629"/>
        <dbReference type="ChEBI" id="CHEBI:15562"/>
        <dbReference type="ChEBI" id="CHEBI:16526"/>
        <dbReference type="ChEBI" id="CHEBI:16810"/>
        <dbReference type="ChEBI" id="CHEBI:57783"/>
        <dbReference type="ChEBI" id="CHEBI:58349"/>
        <dbReference type="EC" id="1.1.1.42"/>
    </reaction>
</comment>
<keyword evidence="9" id="KW-0560">Oxidoreductase</keyword>
<evidence type="ECO:0000256" key="9">
    <source>
        <dbReference type="ARBA" id="ARBA00023002"/>
    </source>
</evidence>
<feature type="binding site" evidence="12">
    <location>
        <position position="115"/>
    </location>
    <ligand>
        <name>D-threo-isocitrate</name>
        <dbReference type="ChEBI" id="CHEBI:15562"/>
    </ligand>
</feature>
<evidence type="ECO:0000256" key="12">
    <source>
        <dbReference type="PIRSR" id="PIRSR604439-1"/>
    </source>
</evidence>
<keyword evidence="8 13" id="KW-0521">NADP</keyword>
<dbReference type="SUPFAM" id="SSF53659">
    <property type="entry name" value="Isocitrate/Isopropylmalate dehydrogenase-like"/>
    <property type="match status" value="1"/>
</dbReference>
<evidence type="ECO:0000256" key="13">
    <source>
        <dbReference type="PIRSR" id="PIRSR604439-2"/>
    </source>
</evidence>
<protein>
    <recommendedName>
        <fullName evidence="17">Isocitrate dehydrogenase [NADP]</fullName>
        <ecNumber evidence="17">1.1.1.42</ecNumber>
    </recommendedName>
</protein>
<feature type="binding site" evidence="13">
    <location>
        <position position="393"/>
    </location>
    <ligand>
        <name>NADP(+)</name>
        <dbReference type="ChEBI" id="CHEBI:58349"/>
    </ligand>
</feature>
<evidence type="ECO:0000256" key="7">
    <source>
        <dbReference type="ARBA" id="ARBA00022842"/>
    </source>
</evidence>
<proteinExistence type="inferred from homology"/>
<dbReference type="InterPro" id="IPR024084">
    <property type="entry name" value="IsoPropMal-DH-like_dom"/>
</dbReference>
<evidence type="ECO:0000256" key="10">
    <source>
        <dbReference type="ARBA" id="ARBA00023211"/>
    </source>
</evidence>
<dbReference type="PANTHER" id="PTHR43504:SF1">
    <property type="entry name" value="ISOCITRATE DEHYDROGENASE [NADP]"/>
    <property type="match status" value="1"/>
</dbReference>
<feature type="binding site" evidence="13">
    <location>
        <position position="106"/>
    </location>
    <ligand>
        <name>NADP(+)</name>
        <dbReference type="ChEBI" id="CHEBI:58349"/>
    </ligand>
</feature>
<evidence type="ECO:0000256" key="1">
    <source>
        <dbReference type="ARBA" id="ARBA00001936"/>
    </source>
</evidence>
<feature type="binding site" evidence="13">
    <location>
        <position position="354"/>
    </location>
    <ligand>
        <name>NADP(+)</name>
        <dbReference type="ChEBI" id="CHEBI:58349"/>
    </ligand>
</feature>
<dbReference type="Gene3D" id="3.40.718.10">
    <property type="entry name" value="Isopropylmalate Dehydrogenase"/>
    <property type="match status" value="1"/>
</dbReference>
<keyword evidence="5 17" id="KW-0816">Tricarboxylic acid cycle</keyword>
<evidence type="ECO:0000256" key="3">
    <source>
        <dbReference type="ARBA" id="ARBA00011738"/>
    </source>
</evidence>
<feature type="site" description="Critical for catalysis" evidence="15">
    <location>
        <position position="162"/>
    </location>
</feature>
<comment type="cofactor">
    <cofactor evidence="1">
        <name>Mn(2+)</name>
        <dbReference type="ChEBI" id="CHEBI:29035"/>
    </cofactor>
</comment>
<evidence type="ECO:0000256" key="11">
    <source>
        <dbReference type="ARBA" id="ARBA00023554"/>
    </source>
</evidence>
<evidence type="ECO:0000313" key="19">
    <source>
        <dbReference type="EMBL" id="BAW80135.1"/>
    </source>
</evidence>
<dbReference type="KEGG" id="ntt:TAO_0765"/>
<evidence type="ECO:0000256" key="2">
    <source>
        <dbReference type="ARBA" id="ARBA00007769"/>
    </source>
</evidence>
<comment type="subunit">
    <text evidence="3">Homodimer.</text>
</comment>
<dbReference type="InterPro" id="IPR004439">
    <property type="entry name" value="Isocitrate_DH_NADP_dimer_prok"/>
</dbReference>
<dbReference type="EC" id="1.1.1.42" evidence="17"/>
<dbReference type="RefSeq" id="WP_096526716.1">
    <property type="nucleotide sequence ID" value="NZ_AP014836.1"/>
</dbReference>
<name>A0A1Q2SLW2_9GAMM</name>
<keyword evidence="7 14" id="KW-0460">Magnesium</keyword>
<evidence type="ECO:0000256" key="14">
    <source>
        <dbReference type="PIRSR" id="PIRSR604439-3"/>
    </source>
</evidence>
<dbReference type="NCBIfam" id="NF005425">
    <property type="entry name" value="PRK07006.1"/>
    <property type="match status" value="1"/>
</dbReference>
<dbReference type="GO" id="GO:0004450">
    <property type="term" value="F:isocitrate dehydrogenase (NADP+) activity"/>
    <property type="evidence" value="ECO:0007669"/>
    <property type="project" value="UniProtKB-UniRule"/>
</dbReference>
<dbReference type="PANTHER" id="PTHR43504">
    <property type="entry name" value="ISOCITRATE DEHYDROGENASE [NADP]"/>
    <property type="match status" value="1"/>
</dbReference>
<keyword evidence="4 17" id="KW-0329">Glyoxylate bypass</keyword>
<dbReference type="GO" id="GO:0051287">
    <property type="term" value="F:NAD binding"/>
    <property type="evidence" value="ECO:0007669"/>
    <property type="project" value="InterPro"/>
</dbReference>
<feature type="binding site" evidence="12">
    <location>
        <position position="121"/>
    </location>
    <ligand>
        <name>D-threo-isocitrate</name>
        <dbReference type="ChEBI" id="CHEBI:15562"/>
    </ligand>
</feature>
<accession>A0A1Q2SLW2</accession>
<dbReference type="AlphaFoldDB" id="A0A1Q2SLW2"/>
<feature type="binding site" evidence="13">
    <location>
        <position position="397"/>
    </location>
    <ligand>
        <name>NADP(+)</name>
        <dbReference type="ChEBI" id="CHEBI:58349"/>
    </ligand>
</feature>
<dbReference type="Proteomes" id="UP000243679">
    <property type="component" value="Chromosome"/>
</dbReference>
<feature type="domain" description="Isopropylmalate dehydrogenase-like" evidence="18">
    <location>
        <begin position="30"/>
        <end position="414"/>
    </location>
</feature>
<dbReference type="GO" id="GO:0006097">
    <property type="term" value="P:glyoxylate cycle"/>
    <property type="evidence" value="ECO:0007669"/>
    <property type="project" value="UniProtKB-KW"/>
</dbReference>
<dbReference type="SMART" id="SM01329">
    <property type="entry name" value="Iso_dh"/>
    <property type="match status" value="1"/>
</dbReference>
<organism evidence="19 20">
    <name type="scientific">Candidatus Nitrosoglobus terrae</name>
    <dbReference type="NCBI Taxonomy" id="1630141"/>
    <lineage>
        <taxon>Bacteria</taxon>
        <taxon>Pseudomonadati</taxon>
        <taxon>Pseudomonadota</taxon>
        <taxon>Gammaproteobacteria</taxon>
        <taxon>Chromatiales</taxon>
        <taxon>Chromatiaceae</taxon>
        <taxon>Candidatus Nitrosoglobus</taxon>
    </lineage>
</organism>
<evidence type="ECO:0000256" key="16">
    <source>
        <dbReference type="PIRSR" id="PIRSR604439-5"/>
    </source>
</evidence>
<evidence type="ECO:0000256" key="8">
    <source>
        <dbReference type="ARBA" id="ARBA00022857"/>
    </source>
</evidence>
<dbReference type="InterPro" id="IPR019818">
    <property type="entry name" value="IsoCit/isopropylmalate_DH_CS"/>
</dbReference>
<gene>
    <name evidence="19" type="ORF">TAO_0765</name>
</gene>
<reference evidence="19 20" key="1">
    <citation type="journal article" date="2017" name="ISME J.">
        <title>An acid-tolerant ammonia-oxidizing ?-proteobacterium from soil.</title>
        <authorList>
            <person name="Hayatsu M."/>
            <person name="Tago K."/>
            <person name="Uchiyama I."/>
            <person name="Toyoda A."/>
            <person name="Wang Y."/>
            <person name="Shimomura Y."/>
            <person name="Okubo T."/>
            <person name="Kurisu F."/>
            <person name="Hirono Y."/>
            <person name="Nonaka K."/>
            <person name="Akiyama H."/>
            <person name="Itoh T."/>
            <person name="Takami H."/>
        </authorList>
    </citation>
    <scope>NUCLEOTIDE SEQUENCE [LARGE SCALE GENOMIC DNA]</scope>
    <source>
        <strain evidence="19 20">TAO100</strain>
    </source>
</reference>
<feature type="modified residue" description="N6-succinyllysine" evidence="16">
    <location>
        <position position="102"/>
    </location>
</feature>
<sequence>MVYDRISPPAKGEPITVNKDLTLDIPAHPIIPFIEGDGIGVDITPVMRQVIDSAVEKAYGKTRSIAWMEVYAGEKAIQVYGEDQWLPEETLAALRQFVVSIKGPLTTPVGKGIRSLNVSIRQVLDLYACIRPVRYFSGTPSPLADPSRTNMVIFRENTEDIYAGIEWPAKSVEAQKIIRFLQQEMGVKKIRFPESSGIGIKPISQEGSQRLIRKAIQYAIDNHRRSVTLVHKGNIMKFTEGAFRDWGYELAREEFGAQLLDGGPWCELVSPKDGSKIMIKDAIADNFLQQILLRPEEYEVIATPNLNGDYLSDALAAQVGGIGMAPGANIGDAIAVFEATHGTAPKYTGQNRVNPSSLLLSGEMMLRYLVWHEAADLVIKGLSKAIAARTVTYDLARLVAGATQVSCSGFGKAIIEGM</sequence>
<comment type="similarity">
    <text evidence="2">Belongs to the isocitrate and isopropylmalate dehydrogenases family.</text>
</comment>
<feature type="binding site" evidence="13">
    <location>
        <begin position="341"/>
        <end position="347"/>
    </location>
    <ligand>
        <name>NADP(+)</name>
        <dbReference type="ChEBI" id="CHEBI:58349"/>
    </ligand>
</feature>